<comment type="similarity">
    <text evidence="2">Belongs to the vesiculoviruses matrix protein family.</text>
</comment>
<evidence type="ECO:0000256" key="9">
    <source>
        <dbReference type="ARBA" id="ARBA00022637"/>
    </source>
</evidence>
<dbReference type="RefSeq" id="YP_009176996.1">
    <property type="nucleotide sequence ID" value="NC_028234.1"/>
</dbReference>
<evidence type="ECO:0000256" key="4">
    <source>
        <dbReference type="ARBA" id="ARBA00022462"/>
    </source>
</evidence>
<accession>A0A097A5A9</accession>
<evidence type="ECO:0000256" key="11">
    <source>
        <dbReference type="ARBA" id="ARBA00022844"/>
    </source>
</evidence>
<keyword evidence="14" id="KW-0468">Viral matrix protein</keyword>
<evidence type="ECO:0000256" key="1">
    <source>
        <dbReference type="ARBA" id="ARBA00004328"/>
    </source>
</evidence>
<keyword evidence="13" id="KW-0472">Membrane</keyword>
<evidence type="ECO:0000313" key="17">
    <source>
        <dbReference type="Proteomes" id="UP000113480"/>
    </source>
</evidence>
<protein>
    <recommendedName>
        <fullName evidence="3">Matrix protein</fullName>
    </recommendedName>
</protein>
<dbReference type="InterPro" id="IPR009397">
    <property type="entry name" value="Vesiculo_matrix"/>
</dbReference>
<reference evidence="16 17" key="1">
    <citation type="submission" date="2014-08" db="EMBL/GenBank/DDBJ databases">
        <title>Fauna of hematophagous Diptera (families Ceratopogonidae, Culicidae and Psychodidae) in the Municipality of Santa Barbara do Para, Para State, Brazil: isolation of a new arbovirus of the Rhabdoviridae family.</title>
        <authorList>
            <person name="Castro F.C."/>
            <person name="Kodama C.S."/>
            <person name="Nunes A.L.Q."/>
            <person name="Monteiro H.A.O."/>
            <person name="Chiang J.O."/>
            <person name="Nunes Neto J.P."/>
            <person name="Silva O.V."/>
            <person name="Martins L.C."/>
            <person name="Saraiva H.A.C."/>
            <person name="Segura M.N.O."/>
            <person name="Medeiros D.B.A."/>
            <person name="Nunes M.R.T."/>
            <person name="Nascimento B.L.S."/>
            <person name="Vasconcelos P.F.C."/>
        </authorList>
    </citation>
    <scope>NUCLEOTIDE SEQUENCE [LARGE SCALE GENOMIC DNA]</scope>
    <source>
        <strain evidence="16">AR775619</strain>
    </source>
</reference>
<dbReference type="Pfam" id="PF06326">
    <property type="entry name" value="Vesiculo_matrix"/>
    <property type="match status" value="1"/>
</dbReference>
<dbReference type="GO" id="GO:0044200">
    <property type="term" value="C:host cell nuclear membrane"/>
    <property type="evidence" value="ECO:0007669"/>
    <property type="project" value="UniProtKB-SubCell"/>
</dbReference>
<dbReference type="OrthoDB" id="17543at10239"/>
<dbReference type="Proteomes" id="UP000113480">
    <property type="component" value="Segment"/>
</dbReference>
<evidence type="ECO:0000256" key="13">
    <source>
        <dbReference type="ARBA" id="ARBA00023136"/>
    </source>
</evidence>
<keyword evidence="4" id="KW-1187">Viral budding via the host ESCRT complexes</keyword>
<evidence type="ECO:0000313" key="16">
    <source>
        <dbReference type="EMBL" id="AIS40847.1"/>
    </source>
</evidence>
<keyword evidence="12" id="KW-1043">Host membrane</keyword>
<evidence type="ECO:0000256" key="3">
    <source>
        <dbReference type="ARBA" id="ARBA00017678"/>
    </source>
</evidence>
<organism evidence="16 17">
    <name type="scientific">Santa barbara virus</name>
    <dbReference type="NCBI Taxonomy" id="1552661"/>
    <lineage>
        <taxon>Viruses</taxon>
        <taxon>Riboviria</taxon>
        <taxon>Orthornavirae</taxon>
        <taxon>Negarnaviricota</taxon>
        <taxon>Haploviricotina</taxon>
        <taxon>Monjiviricetes</taxon>
        <taxon>Mononegavirales</taxon>
        <taxon>Rhabdoviridae</taxon>
        <taxon>Alpharhabdovirinae</taxon>
        <taxon>Arurhavirus</taxon>
        <taxon>Arurhavirus santabarbara</taxon>
    </lineage>
</organism>
<dbReference type="KEGG" id="vg:26122661"/>
<keyword evidence="17" id="KW-1185">Reference proteome</keyword>
<evidence type="ECO:0000256" key="7">
    <source>
        <dbReference type="ARBA" id="ARBA00022581"/>
    </source>
</evidence>
<dbReference type="InterPro" id="IPR036711">
    <property type="entry name" value="VSV_matrix_sf"/>
</dbReference>
<dbReference type="GeneID" id="26122661"/>
<comment type="subcellular location">
    <subcellularLocation>
        <location evidence="15">Host nucleus membrane</location>
        <topology evidence="15">Peripheral membrane protein</topology>
    </subcellularLocation>
    <subcellularLocation>
        <location evidence="1">Virion</location>
    </subcellularLocation>
</comment>
<evidence type="ECO:0000256" key="12">
    <source>
        <dbReference type="ARBA" id="ARBA00022870"/>
    </source>
</evidence>
<keyword evidence="5" id="KW-0597">Phosphoprotein</keyword>
<dbReference type="GO" id="GO:0019031">
    <property type="term" value="C:viral envelope"/>
    <property type="evidence" value="ECO:0007669"/>
    <property type="project" value="InterPro"/>
</dbReference>
<evidence type="ECO:0000256" key="10">
    <source>
        <dbReference type="ARBA" id="ARBA00022703"/>
    </source>
</evidence>
<keyword evidence="6" id="KW-1048">Host nucleus</keyword>
<keyword evidence="7" id="KW-0945">Host-virus interaction</keyword>
<sequence>MSLVSYFKKKKEKRRNLIPLPSAPNYDLATTLSSDQTSWVYGIENIGGDFGEDDDSLLPEYSADNSEEVEKVTWKIESSLTVDSNKKIQTLNEMMYILEEFVDHYEGSIKFKPFVDVMVCILGTHMKNTDSGSGTIFGYKSELNEPILFSIIKKLNPHKRDYKFQKQYETHRLGGRQIIELKVKFDQTKRRGIPFEQVYYAPMANSLKPPSLEPLLDRYDHHIRRDEIGSPTLID</sequence>
<evidence type="ECO:0000256" key="8">
    <source>
        <dbReference type="ARBA" id="ARBA00022612"/>
    </source>
</evidence>
<dbReference type="GO" id="GO:0039702">
    <property type="term" value="P:viral budding via host ESCRT complex"/>
    <property type="evidence" value="ECO:0007669"/>
    <property type="project" value="UniProtKB-KW"/>
</dbReference>
<proteinExistence type="inferred from homology"/>
<dbReference type="EMBL" id="KM350503">
    <property type="protein sequence ID" value="AIS40847.1"/>
    <property type="molecule type" value="Viral_cRNA"/>
</dbReference>
<keyword evidence="11" id="KW-0946">Virion</keyword>
<evidence type="ECO:0000256" key="6">
    <source>
        <dbReference type="ARBA" id="ARBA00022562"/>
    </source>
</evidence>
<name>A0A097A5A9_9RHAB</name>
<dbReference type="GO" id="GO:0039660">
    <property type="term" value="F:structural constituent of virion"/>
    <property type="evidence" value="ECO:0007669"/>
    <property type="project" value="UniProtKB-KW"/>
</dbReference>
<evidence type="ECO:0000256" key="15">
    <source>
        <dbReference type="ARBA" id="ARBA00037802"/>
    </source>
</evidence>
<keyword evidence="8" id="KW-1188">Viral release from host cell</keyword>
<evidence type="ECO:0000256" key="2">
    <source>
        <dbReference type="ARBA" id="ARBA00010182"/>
    </source>
</evidence>
<dbReference type="Gene3D" id="3.10.460.10">
    <property type="entry name" value="VSV matrix protein"/>
    <property type="match status" value="1"/>
</dbReference>
<evidence type="ECO:0000256" key="14">
    <source>
        <dbReference type="ARBA" id="ARBA00023311"/>
    </source>
</evidence>
<keyword evidence="9" id="KW-1198">Viral budding</keyword>
<evidence type="ECO:0000256" key="5">
    <source>
        <dbReference type="ARBA" id="ARBA00022553"/>
    </source>
</evidence>
<keyword evidence="10" id="KW-0053">Apoptosis</keyword>